<reference evidence="1 2" key="1">
    <citation type="journal article" date="2021" name="Sci. Rep.">
        <title>The distribution of antibiotic resistance genes in chicken gut microbiota commensals.</title>
        <authorList>
            <person name="Juricova H."/>
            <person name="Matiasovicova J."/>
            <person name="Kubasova T."/>
            <person name="Cejkova D."/>
            <person name="Rychlik I."/>
        </authorList>
    </citation>
    <scope>NUCLEOTIDE SEQUENCE [LARGE SCALE GENOMIC DNA]</scope>
    <source>
        <strain evidence="1 2">An574</strain>
    </source>
</reference>
<keyword evidence="2" id="KW-1185">Reference proteome</keyword>
<accession>A0ABS2H1N3</accession>
<dbReference type="RefSeq" id="WP_204785337.1">
    <property type="nucleotide sequence ID" value="NZ_JACJKU010000063.1"/>
</dbReference>
<organism evidence="1 2">
    <name type="scientific">Limosilactobacillus coleohominis</name>
    <dbReference type="NCBI Taxonomy" id="181675"/>
    <lineage>
        <taxon>Bacteria</taxon>
        <taxon>Bacillati</taxon>
        <taxon>Bacillota</taxon>
        <taxon>Bacilli</taxon>
        <taxon>Lactobacillales</taxon>
        <taxon>Lactobacillaceae</taxon>
        <taxon>Limosilactobacillus</taxon>
    </lineage>
</organism>
<gene>
    <name evidence="1" type="ORF">H5975_06305</name>
</gene>
<evidence type="ECO:0000313" key="2">
    <source>
        <dbReference type="Proteomes" id="UP000785625"/>
    </source>
</evidence>
<dbReference type="EMBL" id="JACJKU010000063">
    <property type="protein sequence ID" value="MBM6941079.1"/>
    <property type="molecule type" value="Genomic_DNA"/>
</dbReference>
<dbReference type="Proteomes" id="UP000785625">
    <property type="component" value="Unassembled WGS sequence"/>
</dbReference>
<proteinExistence type="predicted"/>
<sequence>MKETFDINKIESLVADQENVKGLLDLLVDILQKIKAPIAGADYQDLSDVSDQQMTGVVVKLLRNDDALSSIIRFLQDMNTKTTRTITNEVNHYYQDAR</sequence>
<name>A0ABS2H1N3_9LACO</name>
<evidence type="ECO:0000313" key="1">
    <source>
        <dbReference type="EMBL" id="MBM6941079.1"/>
    </source>
</evidence>
<protein>
    <submittedName>
        <fullName evidence="1">Uncharacterized protein</fullName>
    </submittedName>
</protein>
<comment type="caution">
    <text evidence="1">The sequence shown here is derived from an EMBL/GenBank/DDBJ whole genome shotgun (WGS) entry which is preliminary data.</text>
</comment>